<evidence type="ECO:0000259" key="2">
    <source>
        <dbReference type="PROSITE" id="PS51833"/>
    </source>
</evidence>
<dbReference type="PANTHER" id="PTHR33525">
    <property type="match status" value="1"/>
</dbReference>
<dbReference type="PANTHER" id="PTHR33525:SF3">
    <property type="entry name" value="RIBONUCLEASE Y"/>
    <property type="match status" value="1"/>
</dbReference>
<dbReference type="Pfam" id="PF08668">
    <property type="entry name" value="HDOD"/>
    <property type="match status" value="1"/>
</dbReference>
<evidence type="ECO:0000259" key="1">
    <source>
        <dbReference type="PROSITE" id="PS51831"/>
    </source>
</evidence>
<dbReference type="OrthoDB" id="355331at2"/>
<dbReference type="PROSITE" id="PS51833">
    <property type="entry name" value="HDOD"/>
    <property type="match status" value="1"/>
</dbReference>
<evidence type="ECO:0000313" key="4">
    <source>
        <dbReference type="Proteomes" id="UP000002318"/>
    </source>
</evidence>
<dbReference type="Proteomes" id="UP000002318">
    <property type="component" value="Chromosome"/>
</dbReference>
<dbReference type="SUPFAM" id="SSF109604">
    <property type="entry name" value="HD-domain/PDEase-like"/>
    <property type="match status" value="1"/>
</dbReference>
<dbReference type="AlphaFoldDB" id="E1RAU6"/>
<dbReference type="SMART" id="SM00471">
    <property type="entry name" value="HDc"/>
    <property type="match status" value="1"/>
</dbReference>
<organism evidence="3 4">
    <name type="scientific">Sediminispirochaeta smaragdinae (strain DSM 11293 / JCM 15392 / SEBR 4228)</name>
    <name type="common">Spirochaeta smaragdinae</name>
    <dbReference type="NCBI Taxonomy" id="573413"/>
    <lineage>
        <taxon>Bacteria</taxon>
        <taxon>Pseudomonadati</taxon>
        <taxon>Spirochaetota</taxon>
        <taxon>Spirochaetia</taxon>
        <taxon>Spirochaetales</taxon>
        <taxon>Spirochaetaceae</taxon>
        <taxon>Sediminispirochaeta</taxon>
    </lineage>
</organism>
<protein>
    <submittedName>
        <fullName evidence="3">Metal dependent phosphohydrolase</fullName>
    </submittedName>
</protein>
<dbReference type="CDD" id="cd00077">
    <property type="entry name" value="HDc"/>
    <property type="match status" value="1"/>
</dbReference>
<dbReference type="InterPro" id="IPR013976">
    <property type="entry name" value="HDOD"/>
</dbReference>
<feature type="domain" description="HD" evidence="1">
    <location>
        <begin position="322"/>
        <end position="448"/>
    </location>
</feature>
<evidence type="ECO:0000313" key="3">
    <source>
        <dbReference type="EMBL" id="ADK79476.1"/>
    </source>
</evidence>
<dbReference type="eggNOG" id="COG1639">
    <property type="taxonomic scope" value="Bacteria"/>
</dbReference>
<sequence>MAPEVNVVQIQKAARNAVPIAIKTYTLPRETEVYLEDVLGIFLSEFGQEHLKDRIAYCLKELSVNAKKANTKRVYFKEKELDINNARDYSEGMKHFKEETLSNIGHFLELQKQAGLYIKVVFQARGKTFTLSVKNNVEISKKEQIRVYDRIARSRAFETMEEALSTVLDDSEGAGLGIVILVLMLKKLGLDEDAFDIDTVDGETVARITIPFSDVHIENLDKLSEEVVSEINELPQFPDNIVFLQKLINDPDSEITDIARQISTDPSLTADLLKVVNSAQFMLPKRVDNIVEAVKLVGLRGLKNLLYSYGTQKILSQDQKWLWDHSYRTAFYAYSLARSFKKKKDLLDDAYVGGILHDMGKIVFAHVHPKLLDRISNFCTEREIDRDLFEDLSAGLNHAEIGGRIAEKWNFPATLVEAIRFHHEPSECDPEYRDVVETVYLANALANLENGEITFEQIDPKVLAGFHIRSEEQGNAILQRLSDAFSKDTDNRE</sequence>
<name>E1RAU6_SEDSS</name>
<dbReference type="KEGG" id="ssm:Spirs_0320"/>
<proteinExistence type="predicted"/>
<keyword evidence="4" id="KW-1185">Reference proteome</keyword>
<dbReference type="PROSITE" id="PS51831">
    <property type="entry name" value="HD"/>
    <property type="match status" value="1"/>
</dbReference>
<dbReference type="InterPro" id="IPR006675">
    <property type="entry name" value="HDIG_dom"/>
</dbReference>
<dbReference type="InterPro" id="IPR052340">
    <property type="entry name" value="RNase_Y/CdgJ"/>
</dbReference>
<dbReference type="HOGENOM" id="CLU_043273_0_0_12"/>
<dbReference type="EMBL" id="CP002116">
    <property type="protein sequence ID" value="ADK79476.1"/>
    <property type="molecule type" value="Genomic_DNA"/>
</dbReference>
<dbReference type="Gene3D" id="1.10.3210.10">
    <property type="entry name" value="Hypothetical protein af1432"/>
    <property type="match status" value="1"/>
</dbReference>
<accession>E1RAU6</accession>
<dbReference type="InterPro" id="IPR003607">
    <property type="entry name" value="HD/PDEase_dom"/>
</dbReference>
<dbReference type="RefSeq" id="WP_013252940.1">
    <property type="nucleotide sequence ID" value="NC_014364.1"/>
</dbReference>
<dbReference type="NCBIfam" id="TIGR00277">
    <property type="entry name" value="HDIG"/>
    <property type="match status" value="1"/>
</dbReference>
<dbReference type="InterPro" id="IPR006674">
    <property type="entry name" value="HD_domain"/>
</dbReference>
<reference evidence="3 4" key="1">
    <citation type="journal article" date="2010" name="Stand. Genomic Sci.">
        <title>Complete genome sequence of Spirochaeta smaragdinae type strain (SEBR 4228).</title>
        <authorList>
            <person name="Mavromatis K."/>
            <person name="Yasawong M."/>
            <person name="Chertkov O."/>
            <person name="Lapidus A."/>
            <person name="Lucas S."/>
            <person name="Nolan M."/>
            <person name="Del Rio T.G."/>
            <person name="Tice H."/>
            <person name="Cheng J.F."/>
            <person name="Pitluck S."/>
            <person name="Liolios K."/>
            <person name="Ivanova N."/>
            <person name="Tapia R."/>
            <person name="Han C."/>
            <person name="Bruce D."/>
            <person name="Goodwin L."/>
            <person name="Pati A."/>
            <person name="Chen A."/>
            <person name="Palaniappan K."/>
            <person name="Land M."/>
            <person name="Hauser L."/>
            <person name="Chang Y.J."/>
            <person name="Jeffries C.D."/>
            <person name="Detter J.C."/>
            <person name="Rohde M."/>
            <person name="Brambilla E."/>
            <person name="Spring S."/>
            <person name="Goker M."/>
            <person name="Sikorski J."/>
            <person name="Woyke T."/>
            <person name="Bristow J."/>
            <person name="Eisen J.A."/>
            <person name="Markowitz V."/>
            <person name="Hugenholtz P."/>
            <person name="Klenk H.P."/>
            <person name="Kyrpides N.C."/>
        </authorList>
    </citation>
    <scope>NUCLEOTIDE SEQUENCE [LARGE SCALE GENOMIC DNA]</scope>
    <source>
        <strain evidence="4">DSM 11293 / JCM 15392 / SEBR 4228</strain>
    </source>
</reference>
<dbReference type="STRING" id="573413.Spirs_0320"/>
<gene>
    <name evidence="3" type="ordered locus">Spirs_0320</name>
</gene>
<feature type="domain" description="HDOD" evidence="2">
    <location>
        <begin position="234"/>
        <end position="425"/>
    </location>
</feature>